<organism evidence="2 3">
    <name type="scientific">Cryptococcus neoformans Tu259-1</name>
    <dbReference type="NCBI Taxonomy" id="1230072"/>
    <lineage>
        <taxon>Eukaryota</taxon>
        <taxon>Fungi</taxon>
        <taxon>Dikarya</taxon>
        <taxon>Basidiomycota</taxon>
        <taxon>Agaricomycotina</taxon>
        <taxon>Tremellomycetes</taxon>
        <taxon>Tremellales</taxon>
        <taxon>Cryptococcaceae</taxon>
        <taxon>Cryptococcus</taxon>
        <taxon>Cryptococcus neoformans species complex</taxon>
    </lineage>
</organism>
<dbReference type="Proteomes" id="UP000199727">
    <property type="component" value="Unassembled WGS sequence"/>
</dbReference>
<feature type="compositionally biased region" description="Acidic residues" evidence="1">
    <location>
        <begin position="19"/>
        <end position="41"/>
    </location>
</feature>
<reference evidence="2 3" key="1">
    <citation type="submission" date="2017-06" db="EMBL/GenBank/DDBJ databases">
        <title>Global population genomics of the pathogenic fungus Cryptococcus neoformans var. grubii.</title>
        <authorList>
            <person name="Cuomo C."/>
            <person name="Litvintseva A."/>
            <person name="Chen Y."/>
            <person name="Young S."/>
            <person name="Zeng Q."/>
            <person name="Chapman S."/>
            <person name="Gujja S."/>
            <person name="Saif S."/>
            <person name="Birren B."/>
        </authorList>
    </citation>
    <scope>NUCLEOTIDE SEQUENCE [LARGE SCALE GENOMIC DNA]</scope>
    <source>
        <strain evidence="2 3">Tu259-1</strain>
    </source>
</reference>
<accession>A0A854QRD0</accession>
<evidence type="ECO:0000313" key="3">
    <source>
        <dbReference type="Proteomes" id="UP000199727"/>
    </source>
</evidence>
<feature type="compositionally biased region" description="Basic and acidic residues" evidence="1">
    <location>
        <begin position="7"/>
        <end position="18"/>
    </location>
</feature>
<feature type="region of interest" description="Disordered" evidence="1">
    <location>
        <begin position="1"/>
        <end position="50"/>
    </location>
</feature>
<gene>
    <name evidence="2" type="ORF">C361_00846</name>
</gene>
<sequence length="334" mass="37359">MVNNPDQPDKRRSSKKENDEADEDDEDDWEDEDQDDVEESEYSSVGTSAWEETMETLTSGVGGLNVQKQLTRKNGWEVYGVKGTASDEEAKAKGGIQKHGHWSWKFDMGKSFDRIDMCVKDNVLISVAYFYQLIPPRGTNPPWNGICKLVPHPEGALPFIEIQILNNHECYGTFSITPEGLFSVAMADEQRKNTAFVGVWNWKTGLCMGVSSSAVSTIPLPVPNKAIADPNILPTQALHLEVIPMGPLVLVASSRKTPASRDPFDYEMLRMRHEGHPDRAKPGDSYIDFSIDSYALLSVCYPPPQTKKRHHPESCTIPFGPVRMERIVVMNAAY</sequence>
<protein>
    <submittedName>
        <fullName evidence="2">Uncharacterized protein</fullName>
    </submittedName>
</protein>
<evidence type="ECO:0000313" key="2">
    <source>
        <dbReference type="EMBL" id="OXG29189.1"/>
    </source>
</evidence>
<name>A0A854QRD0_CRYNE</name>
<dbReference type="EMBL" id="AMKT01000010">
    <property type="protein sequence ID" value="OXG29189.1"/>
    <property type="molecule type" value="Genomic_DNA"/>
</dbReference>
<dbReference type="AlphaFoldDB" id="A0A854QRD0"/>
<proteinExistence type="predicted"/>
<evidence type="ECO:0000256" key="1">
    <source>
        <dbReference type="SAM" id="MobiDB-lite"/>
    </source>
</evidence>
<comment type="caution">
    <text evidence="2">The sequence shown here is derived from an EMBL/GenBank/DDBJ whole genome shotgun (WGS) entry which is preliminary data.</text>
</comment>